<dbReference type="EMBL" id="BHZC01000001">
    <property type="protein sequence ID" value="GCD32711.1"/>
    <property type="molecule type" value="Genomic_DNA"/>
</dbReference>
<proteinExistence type="predicted"/>
<accession>A0A7U9KP17</accession>
<evidence type="ECO:0008006" key="3">
    <source>
        <dbReference type="Google" id="ProtNLM"/>
    </source>
</evidence>
<evidence type="ECO:0000313" key="2">
    <source>
        <dbReference type="Proteomes" id="UP000287830"/>
    </source>
</evidence>
<protein>
    <recommendedName>
        <fullName evidence="3">Amidohydrolase</fullName>
    </recommendedName>
</protein>
<evidence type="ECO:0000313" key="1">
    <source>
        <dbReference type="EMBL" id="GCD32711.1"/>
    </source>
</evidence>
<sequence>MPLFDIETHWVMPDLTPALRAVRHPDESLIFNETGDNQHRLEDLGDGRTAAMDAQGIDVSILA</sequence>
<dbReference type="AlphaFoldDB" id="A0A7U9KP17"/>
<reference evidence="1 2" key="1">
    <citation type="submission" date="2018-11" db="EMBL/GenBank/DDBJ databases">
        <title>Whole genome sequence of Streptomyces chrestomyceticus NBRC 13444(T).</title>
        <authorList>
            <person name="Komaki H."/>
            <person name="Tamura T."/>
        </authorList>
    </citation>
    <scope>NUCLEOTIDE SEQUENCE [LARGE SCALE GENOMIC DNA]</scope>
    <source>
        <strain evidence="1 2">NBRC 13444</strain>
    </source>
</reference>
<dbReference type="GeneID" id="95626960"/>
<dbReference type="Proteomes" id="UP000287830">
    <property type="component" value="Unassembled WGS sequence"/>
</dbReference>
<dbReference type="RefSeq" id="WP_244954928.1">
    <property type="nucleotide sequence ID" value="NZ_BHZC01000001.1"/>
</dbReference>
<organism evidence="1 2">
    <name type="scientific">Streptomyces chrestomyceticus JCM 4735</name>
    <dbReference type="NCBI Taxonomy" id="1306181"/>
    <lineage>
        <taxon>Bacteria</taxon>
        <taxon>Bacillati</taxon>
        <taxon>Actinomycetota</taxon>
        <taxon>Actinomycetes</taxon>
        <taxon>Kitasatosporales</taxon>
        <taxon>Streptomycetaceae</taxon>
        <taxon>Streptomyces</taxon>
    </lineage>
</organism>
<gene>
    <name evidence="1" type="ORF">OEIGOIKO_00428</name>
</gene>
<name>A0A7U9KP17_9ACTN</name>
<comment type="caution">
    <text evidence="1">The sequence shown here is derived from an EMBL/GenBank/DDBJ whole genome shotgun (WGS) entry which is preliminary data.</text>
</comment>